<reference evidence="2" key="1">
    <citation type="journal article" date="2020" name="Nat. Genet.">
        <title>Genomic diversifications of five Gossypium allopolyploid species and their impact on cotton improvement.</title>
        <authorList>
            <person name="Chen Z.J."/>
            <person name="Sreedasyam A."/>
            <person name="Ando A."/>
            <person name="Song Q."/>
            <person name="De Santiago L.M."/>
            <person name="Hulse-Kemp A.M."/>
            <person name="Ding M."/>
            <person name="Ye W."/>
            <person name="Kirkbride R.C."/>
            <person name="Jenkins J."/>
            <person name="Plott C."/>
            <person name="Lovell J."/>
            <person name="Lin Y.M."/>
            <person name="Vaughn R."/>
            <person name="Liu B."/>
            <person name="Simpson S."/>
            <person name="Scheffler B.E."/>
            <person name="Wen L."/>
            <person name="Saski C.A."/>
            <person name="Grover C.E."/>
            <person name="Hu G."/>
            <person name="Conover J.L."/>
            <person name="Carlson J.W."/>
            <person name="Shu S."/>
            <person name="Boston L.B."/>
            <person name="Williams M."/>
            <person name="Peterson D.G."/>
            <person name="McGee K."/>
            <person name="Jones D.C."/>
            <person name="Wendel J.F."/>
            <person name="Stelly D.M."/>
            <person name="Grimwood J."/>
            <person name="Schmutz J."/>
        </authorList>
    </citation>
    <scope>NUCLEOTIDE SEQUENCE [LARGE SCALE GENOMIC DNA]</scope>
    <source>
        <strain evidence="2">cv. TM-1</strain>
    </source>
</reference>
<keyword evidence="2" id="KW-1185">Reference proteome</keyword>
<dbReference type="Proteomes" id="UP000818029">
    <property type="component" value="Chromosome D04"/>
</dbReference>
<protein>
    <submittedName>
        <fullName evidence="3">Uncharacterized protein isoform X1</fullName>
    </submittedName>
</protein>
<feature type="domain" description="XPG N-terminal" evidence="1">
    <location>
        <begin position="42"/>
        <end position="127"/>
    </location>
</feature>
<sequence>MAKNLMHALQYNNYGRGAAVLKHVEVPIPTPNKASDVAGEVVKGLTKLLADNAPKAMKEQKLESYFGRKIVIDASMRIYQFLIVVGRMGTEMLTNETGEVTSYVFDGQPPDLKKQELVTQRGLMLLRICKKPWRYFFLVTHGVISKVFFCCLTTTEN</sequence>
<evidence type="ECO:0000313" key="3">
    <source>
        <dbReference type="RefSeq" id="XP_040947413.1"/>
    </source>
</evidence>
<dbReference type="GeneID" id="107899678"/>
<accession>A0ABM2ZZV0</accession>
<dbReference type="InterPro" id="IPR006085">
    <property type="entry name" value="XPG_DNA_repair_N"/>
</dbReference>
<evidence type="ECO:0000259" key="1">
    <source>
        <dbReference type="SMART" id="SM00485"/>
    </source>
</evidence>
<dbReference type="SMART" id="SM00485">
    <property type="entry name" value="XPGN"/>
    <property type="match status" value="1"/>
</dbReference>
<evidence type="ECO:0000313" key="2">
    <source>
        <dbReference type="Proteomes" id="UP000818029"/>
    </source>
</evidence>
<dbReference type="Pfam" id="PF00752">
    <property type="entry name" value="XPG_N"/>
    <property type="match status" value="1"/>
</dbReference>
<gene>
    <name evidence="3" type="primary">LOC107899678</name>
</gene>
<proteinExistence type="predicted"/>
<organism evidence="2 3">
    <name type="scientific">Gossypium hirsutum</name>
    <name type="common">Upland cotton</name>
    <name type="synonym">Gossypium mexicanum</name>
    <dbReference type="NCBI Taxonomy" id="3635"/>
    <lineage>
        <taxon>Eukaryota</taxon>
        <taxon>Viridiplantae</taxon>
        <taxon>Streptophyta</taxon>
        <taxon>Embryophyta</taxon>
        <taxon>Tracheophyta</taxon>
        <taxon>Spermatophyta</taxon>
        <taxon>Magnoliopsida</taxon>
        <taxon>eudicotyledons</taxon>
        <taxon>Gunneridae</taxon>
        <taxon>Pentapetalae</taxon>
        <taxon>rosids</taxon>
        <taxon>malvids</taxon>
        <taxon>Malvales</taxon>
        <taxon>Malvaceae</taxon>
        <taxon>Malvoideae</taxon>
        <taxon>Gossypium</taxon>
    </lineage>
</organism>
<name>A0ABM2ZZV0_GOSHI</name>
<reference evidence="3" key="2">
    <citation type="submission" date="2025-08" db="UniProtKB">
        <authorList>
            <consortium name="RefSeq"/>
        </authorList>
    </citation>
    <scope>IDENTIFICATION</scope>
</reference>
<dbReference type="RefSeq" id="XP_040947413.1">
    <property type="nucleotide sequence ID" value="XM_041091479.1"/>
</dbReference>
<dbReference type="InterPro" id="IPR029060">
    <property type="entry name" value="PIN-like_dom_sf"/>
</dbReference>
<dbReference type="SUPFAM" id="SSF88723">
    <property type="entry name" value="PIN domain-like"/>
    <property type="match status" value="1"/>
</dbReference>
<dbReference type="Gene3D" id="3.40.50.1010">
    <property type="entry name" value="5'-nuclease"/>
    <property type="match status" value="1"/>
</dbReference>